<dbReference type="Proteomes" id="UP000075880">
    <property type="component" value="Unassembled WGS sequence"/>
</dbReference>
<keyword evidence="1" id="KW-0732">Signal</keyword>
<keyword evidence="3" id="KW-1185">Reference proteome</keyword>
<evidence type="ECO:0000313" key="2">
    <source>
        <dbReference type="EnsemblMetazoa" id="ENSAATROPP012018"/>
    </source>
</evidence>
<dbReference type="AlphaFoldDB" id="A0AAG5DMV3"/>
<accession>A0AAG5DMV3</accession>
<organism evidence="2 3">
    <name type="scientific">Anopheles atroparvus</name>
    <name type="common">European mosquito</name>
    <dbReference type="NCBI Taxonomy" id="41427"/>
    <lineage>
        <taxon>Eukaryota</taxon>
        <taxon>Metazoa</taxon>
        <taxon>Ecdysozoa</taxon>
        <taxon>Arthropoda</taxon>
        <taxon>Hexapoda</taxon>
        <taxon>Insecta</taxon>
        <taxon>Pterygota</taxon>
        <taxon>Neoptera</taxon>
        <taxon>Endopterygota</taxon>
        <taxon>Diptera</taxon>
        <taxon>Nematocera</taxon>
        <taxon>Culicoidea</taxon>
        <taxon>Culicidae</taxon>
        <taxon>Anophelinae</taxon>
        <taxon>Anopheles</taxon>
    </lineage>
</organism>
<feature type="signal peptide" evidence="1">
    <location>
        <begin position="1"/>
        <end position="18"/>
    </location>
</feature>
<evidence type="ECO:0000313" key="3">
    <source>
        <dbReference type="Proteomes" id="UP000075880"/>
    </source>
</evidence>
<feature type="chain" id="PRO_5042614668" evidence="1">
    <location>
        <begin position="19"/>
        <end position="168"/>
    </location>
</feature>
<protein>
    <submittedName>
        <fullName evidence="2">Uncharacterized protein</fullName>
    </submittedName>
</protein>
<name>A0AAG5DMV3_ANOAO</name>
<reference evidence="2" key="1">
    <citation type="submission" date="2024-04" db="UniProtKB">
        <authorList>
            <consortium name="EnsemblMetazoa"/>
        </authorList>
    </citation>
    <scope>IDENTIFICATION</scope>
    <source>
        <strain evidence="2">EBRO</strain>
    </source>
</reference>
<dbReference type="EnsemblMetazoa" id="ENSAATROPT013223">
    <property type="protein sequence ID" value="ENSAATROPP012018"/>
    <property type="gene ID" value="ENSAATROPG010758"/>
</dbReference>
<evidence type="ECO:0000256" key="1">
    <source>
        <dbReference type="SAM" id="SignalP"/>
    </source>
</evidence>
<proteinExistence type="predicted"/>
<sequence>MRILMLMMISLMVVTVNGVSHKNASKDTHDYMLQFLLTQLETMESRMLSTIDGRMHQLQKSIEERLGIIEKKTKRVLRRLRNDSICPENDAGTVVNEETSTVRTMDQFNHVFDTPVIPPSVPLERSSLDREKIQRELLLLNMLLQRFQLLRLERLRSLNAGLIVNDEH</sequence>